<protein>
    <submittedName>
        <fullName evidence="2">Uncharacterized protein</fullName>
    </submittedName>
</protein>
<keyword evidence="3" id="KW-1185">Reference proteome</keyword>
<organism evidence="2 3">
    <name type="scientific">Apiospora rasikravindrae</name>
    <dbReference type="NCBI Taxonomy" id="990691"/>
    <lineage>
        <taxon>Eukaryota</taxon>
        <taxon>Fungi</taxon>
        <taxon>Dikarya</taxon>
        <taxon>Ascomycota</taxon>
        <taxon>Pezizomycotina</taxon>
        <taxon>Sordariomycetes</taxon>
        <taxon>Xylariomycetidae</taxon>
        <taxon>Amphisphaeriales</taxon>
        <taxon>Apiosporaceae</taxon>
        <taxon>Apiospora</taxon>
    </lineage>
</organism>
<feature type="signal peptide" evidence="1">
    <location>
        <begin position="1"/>
        <end position="17"/>
    </location>
</feature>
<dbReference type="EMBL" id="JAQQWK010000011">
    <property type="protein sequence ID" value="KAK8023738.1"/>
    <property type="molecule type" value="Genomic_DNA"/>
</dbReference>
<gene>
    <name evidence="2" type="ORF">PG993_011804</name>
</gene>
<accession>A0ABR1S149</accession>
<evidence type="ECO:0000313" key="3">
    <source>
        <dbReference type="Proteomes" id="UP001444661"/>
    </source>
</evidence>
<reference evidence="2 3" key="1">
    <citation type="submission" date="2023-01" db="EMBL/GenBank/DDBJ databases">
        <title>Analysis of 21 Apiospora genomes using comparative genomics revels a genus with tremendous synthesis potential of carbohydrate active enzymes and secondary metabolites.</title>
        <authorList>
            <person name="Sorensen T."/>
        </authorList>
    </citation>
    <scope>NUCLEOTIDE SEQUENCE [LARGE SCALE GENOMIC DNA]</scope>
    <source>
        <strain evidence="2 3">CBS 33761</strain>
    </source>
</reference>
<sequence>MVAVAAIQLVVWTASLADENKIGVTIPTVLPGVGLVMGMAFNRFVARFARQGSSAATGTRNDAGDG</sequence>
<dbReference type="Proteomes" id="UP001444661">
    <property type="component" value="Unassembled WGS sequence"/>
</dbReference>
<name>A0ABR1S149_9PEZI</name>
<evidence type="ECO:0000313" key="2">
    <source>
        <dbReference type="EMBL" id="KAK8023738.1"/>
    </source>
</evidence>
<keyword evidence="1" id="KW-0732">Signal</keyword>
<comment type="caution">
    <text evidence="2">The sequence shown here is derived from an EMBL/GenBank/DDBJ whole genome shotgun (WGS) entry which is preliminary data.</text>
</comment>
<evidence type="ECO:0000256" key="1">
    <source>
        <dbReference type="SAM" id="SignalP"/>
    </source>
</evidence>
<feature type="chain" id="PRO_5046740525" evidence="1">
    <location>
        <begin position="18"/>
        <end position="66"/>
    </location>
</feature>
<proteinExistence type="predicted"/>